<reference evidence="2" key="1">
    <citation type="journal article" date="2019" name="Int. J. Syst. Evol. Microbiol.">
        <title>The Global Catalogue of Microorganisms (GCM) 10K type strain sequencing project: providing services to taxonomists for standard genome sequencing and annotation.</title>
        <authorList>
            <consortium name="The Broad Institute Genomics Platform"/>
            <consortium name="The Broad Institute Genome Sequencing Center for Infectious Disease"/>
            <person name="Wu L."/>
            <person name="Ma J."/>
        </authorList>
    </citation>
    <scope>NUCLEOTIDE SEQUENCE [LARGE SCALE GENOMIC DNA]</scope>
    <source>
        <strain evidence="2">XZYJT-10</strain>
    </source>
</reference>
<dbReference type="Proteomes" id="UP001596548">
    <property type="component" value="Unassembled WGS sequence"/>
</dbReference>
<keyword evidence="2" id="KW-1185">Reference proteome</keyword>
<sequence>MLTAERVSMWRGRYRMSEDGRPVAVWDPSWWRTGGDFEVDGRRFQVRANGWGTKYRMLDEMGNEVALIEKAGRKRWTVRSGGRTYEFRRASFWGNRQELLAGGTKVGSLRRTSGWTGAIEADLPGMPLPVQICVVGVQIAIWQAESASAG</sequence>
<proteinExistence type="predicted"/>
<evidence type="ECO:0000313" key="2">
    <source>
        <dbReference type="Proteomes" id="UP001596548"/>
    </source>
</evidence>
<accession>A0ABW2I467</accession>
<gene>
    <name evidence="1" type="ORF">ACFQS1_37345</name>
</gene>
<dbReference type="EMBL" id="JBHTBJ010000056">
    <property type="protein sequence ID" value="MFC7279657.1"/>
    <property type="molecule type" value="Genomic_DNA"/>
</dbReference>
<evidence type="ECO:0000313" key="1">
    <source>
        <dbReference type="EMBL" id="MFC7279657.1"/>
    </source>
</evidence>
<comment type="caution">
    <text evidence="1">The sequence shown here is derived from an EMBL/GenBank/DDBJ whole genome shotgun (WGS) entry which is preliminary data.</text>
</comment>
<organism evidence="1 2">
    <name type="scientific">Paractinoplanes rhizophilus</name>
    <dbReference type="NCBI Taxonomy" id="1416877"/>
    <lineage>
        <taxon>Bacteria</taxon>
        <taxon>Bacillati</taxon>
        <taxon>Actinomycetota</taxon>
        <taxon>Actinomycetes</taxon>
        <taxon>Micromonosporales</taxon>
        <taxon>Micromonosporaceae</taxon>
        <taxon>Paractinoplanes</taxon>
    </lineage>
</organism>
<name>A0ABW2I467_9ACTN</name>
<dbReference type="RefSeq" id="WP_378977182.1">
    <property type="nucleotide sequence ID" value="NZ_JBHTBJ010000056.1"/>
</dbReference>
<protein>
    <submittedName>
        <fullName evidence="1">Uncharacterized protein</fullName>
    </submittedName>
</protein>